<keyword evidence="5" id="KW-0965">Cell junction</keyword>
<keyword evidence="2" id="KW-0945">Host-virus interaction</keyword>
<keyword evidence="9" id="KW-0812">Transmembrane</keyword>
<comment type="subcellular location">
    <subcellularLocation>
        <location evidence="7">Cell junction</location>
        <location evidence="7">Plasmodesma</location>
    </subcellularLocation>
    <subcellularLocation>
        <location evidence="1">Cell membrane</location>
        <topology evidence="1">Single-pass type I membrane protein</topology>
    </subcellularLocation>
</comment>
<keyword evidence="4" id="KW-0677">Repeat</keyword>
<dbReference type="FunFam" id="3.30.430.20:FF:000011">
    <property type="entry name" value="Cysteine-rich repeat secretory protein 15"/>
    <property type="match status" value="1"/>
</dbReference>
<evidence type="ECO:0000256" key="1">
    <source>
        <dbReference type="ARBA" id="ARBA00004251"/>
    </source>
</evidence>
<keyword evidence="3" id="KW-0732">Signal</keyword>
<evidence type="ECO:0000256" key="3">
    <source>
        <dbReference type="ARBA" id="ARBA00022729"/>
    </source>
</evidence>
<dbReference type="PROSITE" id="PS51473">
    <property type="entry name" value="GNK2"/>
    <property type="match status" value="1"/>
</dbReference>
<protein>
    <recommendedName>
        <fullName evidence="10">Gnk2-homologous domain-containing protein</fullName>
    </recommendedName>
</protein>
<feature type="transmembrane region" description="Helical" evidence="9">
    <location>
        <begin position="159"/>
        <end position="192"/>
    </location>
</feature>
<keyword evidence="9" id="KW-0472">Membrane</keyword>
<proteinExistence type="inferred from homology"/>
<dbReference type="GO" id="GO:0009506">
    <property type="term" value="C:plasmodesma"/>
    <property type="evidence" value="ECO:0007669"/>
    <property type="project" value="UniProtKB-SubCell"/>
</dbReference>
<evidence type="ECO:0000313" key="11">
    <source>
        <dbReference type="EMBL" id="MBA0685834.1"/>
    </source>
</evidence>
<accession>A0A7J8XG12</accession>
<comment type="caution">
    <text evidence="11">The sequence shown here is derived from an EMBL/GenBank/DDBJ whole genome shotgun (WGS) entry which is preliminary data.</text>
</comment>
<evidence type="ECO:0000256" key="5">
    <source>
        <dbReference type="ARBA" id="ARBA00022949"/>
    </source>
</evidence>
<evidence type="ECO:0000256" key="6">
    <source>
        <dbReference type="ARBA" id="ARBA00023157"/>
    </source>
</evidence>
<dbReference type="InterPro" id="IPR051378">
    <property type="entry name" value="Cell2Cell_Antifungal"/>
</dbReference>
<keyword evidence="9" id="KW-1133">Transmembrane helix</keyword>
<comment type="similarity">
    <text evidence="8">Belongs to the cysteine-rich repeat secretory protein family. Plasmodesmata-located proteins (PDLD) subfamily.</text>
</comment>
<organism evidence="11 12">
    <name type="scientific">Gossypium aridum</name>
    <name type="common">American cotton</name>
    <name type="synonym">Erioxylum aridum</name>
    <dbReference type="NCBI Taxonomy" id="34290"/>
    <lineage>
        <taxon>Eukaryota</taxon>
        <taxon>Viridiplantae</taxon>
        <taxon>Streptophyta</taxon>
        <taxon>Embryophyta</taxon>
        <taxon>Tracheophyta</taxon>
        <taxon>Spermatophyta</taxon>
        <taxon>Magnoliopsida</taxon>
        <taxon>eudicotyledons</taxon>
        <taxon>Gunneridae</taxon>
        <taxon>Pentapetalae</taxon>
        <taxon>rosids</taxon>
        <taxon>malvids</taxon>
        <taxon>Malvales</taxon>
        <taxon>Malvaceae</taxon>
        <taxon>Malvoideae</taxon>
        <taxon>Gossypium</taxon>
    </lineage>
</organism>
<evidence type="ECO:0000256" key="2">
    <source>
        <dbReference type="ARBA" id="ARBA00022581"/>
    </source>
</evidence>
<dbReference type="Proteomes" id="UP000593577">
    <property type="component" value="Unassembled WGS sequence"/>
</dbReference>
<dbReference type="Pfam" id="PF01657">
    <property type="entry name" value="Stress-antifung"/>
    <property type="match status" value="1"/>
</dbReference>
<dbReference type="EMBL" id="JABFAA010000007">
    <property type="protein sequence ID" value="MBA0685834.1"/>
    <property type="molecule type" value="Genomic_DNA"/>
</dbReference>
<evidence type="ECO:0000256" key="7">
    <source>
        <dbReference type="ARBA" id="ARBA00024184"/>
    </source>
</evidence>
<dbReference type="InterPro" id="IPR038408">
    <property type="entry name" value="GNK2_sf"/>
</dbReference>
<evidence type="ECO:0000259" key="10">
    <source>
        <dbReference type="PROSITE" id="PS51473"/>
    </source>
</evidence>
<dbReference type="InterPro" id="IPR002902">
    <property type="entry name" value="GNK2"/>
</dbReference>
<dbReference type="Gene3D" id="3.30.430.20">
    <property type="entry name" value="Gnk2 domain, C-X8-C-X2-C motif"/>
    <property type="match status" value="2"/>
</dbReference>
<feature type="domain" description="Gnk2-homologous" evidence="10">
    <location>
        <begin position="36"/>
        <end position="141"/>
    </location>
</feature>
<reference evidence="11 12" key="1">
    <citation type="journal article" date="2019" name="Genome Biol. Evol.">
        <title>Insights into the evolution of the New World diploid cottons (Gossypium, subgenus Houzingenia) based on genome sequencing.</title>
        <authorList>
            <person name="Grover C.E."/>
            <person name="Arick M.A. 2nd"/>
            <person name="Thrash A."/>
            <person name="Conover J.L."/>
            <person name="Sanders W.S."/>
            <person name="Peterson D.G."/>
            <person name="Frelichowski J.E."/>
            <person name="Scheffler J.A."/>
            <person name="Scheffler B.E."/>
            <person name="Wendel J.F."/>
        </authorList>
    </citation>
    <scope>NUCLEOTIDE SEQUENCE [LARGE SCALE GENOMIC DNA]</scope>
    <source>
        <strain evidence="11">185</strain>
        <tissue evidence="11">Leaf</tissue>
    </source>
</reference>
<dbReference type="GO" id="GO:0005886">
    <property type="term" value="C:plasma membrane"/>
    <property type="evidence" value="ECO:0007669"/>
    <property type="project" value="UniProtKB-SubCell"/>
</dbReference>
<keyword evidence="12" id="KW-1185">Reference proteome</keyword>
<dbReference type="PANTHER" id="PTHR32080">
    <property type="entry name" value="ANTIFUNGAL PROTEIN GINKBILOBIN-2-LIKE"/>
    <property type="match status" value="1"/>
</dbReference>
<gene>
    <name evidence="11" type="ORF">Goari_013477</name>
</gene>
<evidence type="ECO:0000313" key="12">
    <source>
        <dbReference type="Proteomes" id="UP000593577"/>
    </source>
</evidence>
<evidence type="ECO:0000256" key="9">
    <source>
        <dbReference type="SAM" id="Phobius"/>
    </source>
</evidence>
<evidence type="ECO:0000256" key="8">
    <source>
        <dbReference type="ARBA" id="ARBA00038393"/>
    </source>
</evidence>
<dbReference type="AlphaFoldDB" id="A0A7J8XG12"/>
<name>A0A7J8XG12_GOSAI</name>
<keyword evidence="6" id="KW-1015">Disulfide bond</keyword>
<dbReference type="CDD" id="cd23509">
    <property type="entry name" value="Gnk2-like"/>
    <property type="match status" value="2"/>
</dbReference>
<evidence type="ECO:0000256" key="4">
    <source>
        <dbReference type="ARBA" id="ARBA00022737"/>
    </source>
</evidence>
<dbReference type="PANTHER" id="PTHR32080:SF2">
    <property type="entry name" value="PLASMODESMATA-LOCATED PROTEIN 8"/>
    <property type="match status" value="1"/>
</dbReference>
<sequence>MFECSKCMQSAVNQIGLVCSNSYGASVQLEGCYLRYEHSNFLGSPDTTLMFKKCSRSVNNDVEFFKRRDDVLADLQSAIGFKVSSSGLVEGFSQCLGDLSSSDCSACLSDAVAKLKSLCGSAAAAGVYLGQCYARYWASGYYAELTPDSSHEDDVGKTVAIIVGVLAGVVVLIVLLSALCILDTCIALGCLLNTPSTPVSRDLRVPFANSYYLVRAKSVSFPCEHPLRASYCKACMYPIGGPYLSHG</sequence>